<dbReference type="AlphaFoldDB" id="A0A1G9LYC9"/>
<name>A0A1G9LYC9_9RHOB</name>
<dbReference type="Gene3D" id="1.20.120.520">
    <property type="entry name" value="nmb1532 protein domain like"/>
    <property type="match status" value="1"/>
</dbReference>
<organism evidence="2 3">
    <name type="scientific">Aliiruegeria lutimaris</name>
    <dbReference type="NCBI Taxonomy" id="571298"/>
    <lineage>
        <taxon>Bacteria</taxon>
        <taxon>Pseudomonadati</taxon>
        <taxon>Pseudomonadota</taxon>
        <taxon>Alphaproteobacteria</taxon>
        <taxon>Rhodobacterales</taxon>
        <taxon>Roseobacteraceae</taxon>
        <taxon>Aliiruegeria</taxon>
    </lineage>
</organism>
<keyword evidence="3" id="KW-1185">Reference proteome</keyword>
<sequence>MDIGSTELGERDGLPDALSVLLKEYPRDIWETSPGFNGLIRFWLDRHMMFRRLLGMLTTETEKRLDQNTDPMVFKERVSRFGSLLVGELHGHHNIEDAHYFPVLAKKDPRITRGFDILDRDHHALDGILNRYVETANAVINANAESTREIGMFLQETRGLELLLSRHLIDEEELVVPIILKHGAGGLS</sequence>
<dbReference type="CDD" id="cd12108">
    <property type="entry name" value="Hr-like"/>
    <property type="match status" value="1"/>
</dbReference>
<dbReference type="Pfam" id="PF01814">
    <property type="entry name" value="Hemerythrin"/>
    <property type="match status" value="1"/>
</dbReference>
<evidence type="ECO:0000313" key="3">
    <source>
        <dbReference type="Proteomes" id="UP000199382"/>
    </source>
</evidence>
<dbReference type="EMBL" id="FNEK01000103">
    <property type="protein sequence ID" value="SDL67050.1"/>
    <property type="molecule type" value="Genomic_DNA"/>
</dbReference>
<accession>A0A1G9LYC9</accession>
<reference evidence="2 3" key="1">
    <citation type="submission" date="2016-10" db="EMBL/GenBank/DDBJ databases">
        <authorList>
            <person name="de Groot N.N."/>
        </authorList>
    </citation>
    <scope>NUCLEOTIDE SEQUENCE [LARGE SCALE GENOMIC DNA]</scope>
    <source>
        <strain evidence="2 3">DSM 25294</strain>
    </source>
</reference>
<dbReference type="STRING" id="571298.SAMN04488026_11039"/>
<proteinExistence type="predicted"/>
<evidence type="ECO:0000313" key="2">
    <source>
        <dbReference type="EMBL" id="SDL67050.1"/>
    </source>
</evidence>
<protein>
    <submittedName>
        <fullName evidence="2">Hemerythrin HHE cation binding domain-containing protein</fullName>
    </submittedName>
</protein>
<gene>
    <name evidence="2" type="ORF">SAMN04488026_11039</name>
</gene>
<evidence type="ECO:0000259" key="1">
    <source>
        <dbReference type="Pfam" id="PF01814"/>
    </source>
</evidence>
<dbReference type="Proteomes" id="UP000199382">
    <property type="component" value="Unassembled WGS sequence"/>
</dbReference>
<feature type="domain" description="Hemerythrin-like" evidence="1">
    <location>
        <begin position="40"/>
        <end position="178"/>
    </location>
</feature>
<dbReference type="InterPro" id="IPR012312">
    <property type="entry name" value="Hemerythrin-like"/>
</dbReference>